<organism evidence="2 3">
    <name type="scientific">Hydrogenoanaerobacterium saccharovorans</name>
    <dbReference type="NCBI Taxonomy" id="474960"/>
    <lineage>
        <taxon>Bacteria</taxon>
        <taxon>Bacillati</taxon>
        <taxon>Bacillota</taxon>
        <taxon>Clostridia</taxon>
        <taxon>Eubacteriales</taxon>
        <taxon>Oscillospiraceae</taxon>
        <taxon>Hydrogenoanaerobacterium</taxon>
    </lineage>
</organism>
<protein>
    <submittedName>
        <fullName evidence="2">Uncharacterized protein, UPF0160 family</fullName>
    </submittedName>
</protein>
<dbReference type="EMBL" id="FOCG01000003">
    <property type="protein sequence ID" value="SEN09957.1"/>
    <property type="molecule type" value="Genomic_DNA"/>
</dbReference>
<dbReference type="Pfam" id="PF03690">
    <property type="entry name" value="MYG1_exonuc"/>
    <property type="match status" value="1"/>
</dbReference>
<proteinExistence type="inferred from homology"/>
<dbReference type="PANTHER" id="PTHR11215">
    <property type="entry name" value="METAL DEPENDENT HYDROLASE - RELATED"/>
    <property type="match status" value="1"/>
</dbReference>
<reference evidence="2 3" key="1">
    <citation type="submission" date="2016-10" db="EMBL/GenBank/DDBJ databases">
        <authorList>
            <person name="de Groot N.N."/>
        </authorList>
    </citation>
    <scope>NUCLEOTIDE SEQUENCE [LARGE SCALE GENOMIC DNA]</scope>
    <source>
        <strain evidence="2 3">CGMCC 1.5070</strain>
    </source>
</reference>
<sequence>MKKITNTAITHGGKFHADDVFSTALLKTLNPEIKIIRAFEVPQGFDGIVYDIGWGEYDHHQADAPVRENGVPYAAFGLLWREFGESLVGTEEAARFDERFIQPLDQDDNLGGGNAVAAIIGLFNPSWDSDEDVDNCFLEAVEFAKVILDKKLESIRSIQRARQLVKDALEHAEDNIVVLPKFAPWKMVLVPSKAEFVVYPSQRGGYSAQGVPSDDDDNALKYEFPQEWAGKTAEELKSLTGIETLHFCHNNRFLVATVTVEDAIKACKLARSKKQK</sequence>
<keyword evidence="3" id="KW-1185">Reference proteome</keyword>
<gene>
    <name evidence="2" type="ORF">SAMN05216180_2762</name>
</gene>
<dbReference type="STRING" id="474960.SAMN05216180_2762"/>
<dbReference type="AlphaFoldDB" id="A0A1H8DTU0"/>
<comment type="similarity">
    <text evidence="1">Belongs to the MYG1 family.</text>
</comment>
<dbReference type="Proteomes" id="UP000199158">
    <property type="component" value="Unassembled WGS sequence"/>
</dbReference>
<evidence type="ECO:0000256" key="1">
    <source>
        <dbReference type="ARBA" id="ARBA00010105"/>
    </source>
</evidence>
<name>A0A1H8DTU0_9FIRM</name>
<dbReference type="PANTHER" id="PTHR11215:SF1">
    <property type="entry name" value="MYG1 EXONUCLEASE"/>
    <property type="match status" value="1"/>
</dbReference>
<dbReference type="OrthoDB" id="183622at2"/>
<dbReference type="GO" id="GO:0005737">
    <property type="term" value="C:cytoplasm"/>
    <property type="evidence" value="ECO:0007669"/>
    <property type="project" value="TreeGrafter"/>
</dbReference>
<dbReference type="InterPro" id="IPR003226">
    <property type="entry name" value="MYG1_exonuclease"/>
</dbReference>
<evidence type="ECO:0000313" key="2">
    <source>
        <dbReference type="EMBL" id="SEN09957.1"/>
    </source>
</evidence>
<accession>A0A1H8DTU0</accession>
<dbReference type="RefSeq" id="WP_092756162.1">
    <property type="nucleotide sequence ID" value="NZ_FOCG01000003.1"/>
</dbReference>
<evidence type="ECO:0000313" key="3">
    <source>
        <dbReference type="Proteomes" id="UP000199158"/>
    </source>
</evidence>